<feature type="transmembrane region" description="Helical" evidence="2">
    <location>
        <begin position="6"/>
        <end position="32"/>
    </location>
</feature>
<proteinExistence type="predicted"/>
<sequence>MSSLLMYWWMGLAMIGITVFIIYNSVLAVAIIPPHRYNKIQHKENPVTDAPMKSISQKSDVYMHVIVAENETIDIPFYLSYIEIISKKYHSYQYNLLVLINDTFLNESNLSDYENNEIALDSLWKEKKMKMKSKSFDNIRVRYKPLSQFMDKSPLKKYWRRLPNKFIPFFVRCISIWNKGGISINPSVLTPQSPHPNYMSKVKNILEISEGSKYFKKSPKKVFRPKIKKKVNNIRDIIEALENDNATDYDQTHLSLDEEENVAVSIKVTKDDKYANFPTKLVEMGKTNSGINDTRKYSLLRRQTRKSLDIFHDIVNKKNQASNEEDAEAKNKTHYQKILPMFFKYILPISNWTQPADDDRKKNVHSNINTTSYDEKPVSSISRETNKIKGSVSVIEPQMMPDEYLIDRVNHTAVNNNRSPDLRIDLKGNIVATNVPCHAFLGTIFNNAIHFIREETVTDFIISELSFFCNGVWSSCKGVDVILV</sequence>
<protein>
    <submittedName>
        <fullName evidence="3">Uncharacterized protein</fullName>
    </submittedName>
</protein>
<dbReference type="Proteomes" id="UP000324832">
    <property type="component" value="Unassembled WGS sequence"/>
</dbReference>
<evidence type="ECO:0000256" key="1">
    <source>
        <dbReference type="SAM" id="MobiDB-lite"/>
    </source>
</evidence>
<evidence type="ECO:0000313" key="4">
    <source>
        <dbReference type="Proteomes" id="UP000324832"/>
    </source>
</evidence>
<evidence type="ECO:0000256" key="2">
    <source>
        <dbReference type="SAM" id="Phobius"/>
    </source>
</evidence>
<dbReference type="AlphaFoldDB" id="A0A5E4QS92"/>
<organism evidence="3 4">
    <name type="scientific">Leptidea sinapis</name>
    <dbReference type="NCBI Taxonomy" id="189913"/>
    <lineage>
        <taxon>Eukaryota</taxon>
        <taxon>Metazoa</taxon>
        <taxon>Ecdysozoa</taxon>
        <taxon>Arthropoda</taxon>
        <taxon>Hexapoda</taxon>
        <taxon>Insecta</taxon>
        <taxon>Pterygota</taxon>
        <taxon>Neoptera</taxon>
        <taxon>Endopterygota</taxon>
        <taxon>Lepidoptera</taxon>
        <taxon>Glossata</taxon>
        <taxon>Ditrysia</taxon>
        <taxon>Papilionoidea</taxon>
        <taxon>Pieridae</taxon>
        <taxon>Dismorphiinae</taxon>
        <taxon>Leptidea</taxon>
    </lineage>
</organism>
<dbReference type="EMBL" id="FZQP02005000">
    <property type="protein sequence ID" value="VVD00830.1"/>
    <property type="molecule type" value="Genomic_DNA"/>
</dbReference>
<accession>A0A5E4QS92</accession>
<reference evidence="3 4" key="1">
    <citation type="submission" date="2017-07" db="EMBL/GenBank/DDBJ databases">
        <authorList>
            <person name="Talla V."/>
            <person name="Backstrom N."/>
        </authorList>
    </citation>
    <scope>NUCLEOTIDE SEQUENCE [LARGE SCALE GENOMIC DNA]</scope>
</reference>
<evidence type="ECO:0000313" key="3">
    <source>
        <dbReference type="EMBL" id="VVD00830.1"/>
    </source>
</evidence>
<keyword evidence="2" id="KW-0472">Membrane</keyword>
<gene>
    <name evidence="3" type="ORF">LSINAPIS_LOCUS11391</name>
</gene>
<feature type="region of interest" description="Disordered" evidence="1">
    <location>
        <begin position="356"/>
        <end position="380"/>
    </location>
</feature>
<keyword evidence="2" id="KW-1133">Transmembrane helix</keyword>
<name>A0A5E4QS92_9NEOP</name>
<keyword evidence="4" id="KW-1185">Reference proteome</keyword>
<keyword evidence="2" id="KW-0812">Transmembrane</keyword>